<evidence type="ECO:0000256" key="3">
    <source>
        <dbReference type="ARBA" id="ARBA00022741"/>
    </source>
</evidence>
<accession>A0AAW9KCP8</accession>
<dbReference type="Gene3D" id="3.40.1190.20">
    <property type="match status" value="1"/>
</dbReference>
<dbReference type="Pfam" id="PF00294">
    <property type="entry name" value="PfkB"/>
    <property type="match status" value="1"/>
</dbReference>
<keyword evidence="2 6" id="KW-0808">Transferase</keyword>
<organism evidence="8 9">
    <name type="scientific">Carnobacterium maltaromaticum</name>
    <name type="common">Carnobacterium piscicola</name>
    <dbReference type="NCBI Taxonomy" id="2751"/>
    <lineage>
        <taxon>Bacteria</taxon>
        <taxon>Bacillati</taxon>
        <taxon>Bacillota</taxon>
        <taxon>Bacilli</taxon>
        <taxon>Lactobacillales</taxon>
        <taxon>Carnobacteriaceae</taxon>
        <taxon>Carnobacterium</taxon>
    </lineage>
</organism>
<comment type="caution">
    <text evidence="8">The sequence shown here is derived from an EMBL/GenBank/DDBJ whole genome shotgun (WGS) entry which is preliminary data.</text>
</comment>
<dbReference type="GO" id="GO:0005524">
    <property type="term" value="F:ATP binding"/>
    <property type="evidence" value="ECO:0007669"/>
    <property type="project" value="UniProtKB-KW"/>
</dbReference>
<dbReference type="PROSITE" id="PS00584">
    <property type="entry name" value="PFKB_KINASES_2"/>
    <property type="match status" value="1"/>
</dbReference>
<evidence type="ECO:0000259" key="7">
    <source>
        <dbReference type="Pfam" id="PF00294"/>
    </source>
</evidence>
<dbReference type="EC" id="2.7.1.144" evidence="6"/>
<comment type="similarity">
    <text evidence="1">Belongs to the carbohydrate kinase pfkB family.</text>
</comment>
<name>A0AAW9KCP8_CARML</name>
<evidence type="ECO:0000256" key="2">
    <source>
        <dbReference type="ARBA" id="ARBA00022679"/>
    </source>
</evidence>
<comment type="pathway">
    <text evidence="6">Carbohydrate metabolism; D-tagatose 6-phosphate degradation; D-glyceraldehyde 3-phosphate and glycerone phosphate from D-tagatose 6-phosphate: step 1/2.</text>
</comment>
<dbReference type="PIRSF" id="PIRSF000535">
    <property type="entry name" value="1PFK/6PFK/LacC"/>
    <property type="match status" value="1"/>
</dbReference>
<dbReference type="InterPro" id="IPR017583">
    <property type="entry name" value="Tagatose/fructose_Pkinase"/>
</dbReference>
<dbReference type="GO" id="GO:0009024">
    <property type="term" value="F:tagatose-6-phosphate kinase activity"/>
    <property type="evidence" value="ECO:0007669"/>
    <property type="project" value="UniProtKB-EC"/>
</dbReference>
<evidence type="ECO:0000256" key="1">
    <source>
        <dbReference type="ARBA" id="ARBA00005380"/>
    </source>
</evidence>
<dbReference type="InterPro" id="IPR002173">
    <property type="entry name" value="Carboh/pur_kinase_PfkB_CS"/>
</dbReference>
<dbReference type="Proteomes" id="UP001290462">
    <property type="component" value="Unassembled WGS sequence"/>
</dbReference>
<gene>
    <name evidence="8" type="ORF">RAK27_14645</name>
</gene>
<keyword evidence="4" id="KW-0418">Kinase</keyword>
<dbReference type="GO" id="GO:0008443">
    <property type="term" value="F:phosphofructokinase activity"/>
    <property type="evidence" value="ECO:0007669"/>
    <property type="project" value="TreeGrafter"/>
</dbReference>
<keyword evidence="3 6" id="KW-0547">Nucleotide-binding</keyword>
<dbReference type="EMBL" id="JAVBVO010000004">
    <property type="protein sequence ID" value="MDZ5759898.1"/>
    <property type="molecule type" value="Genomic_DNA"/>
</dbReference>
<dbReference type="AlphaFoldDB" id="A0AAW9KCP8"/>
<keyword evidence="6" id="KW-0423">Lactose metabolism</keyword>
<dbReference type="PANTHER" id="PTHR46566:SF5">
    <property type="entry name" value="1-PHOSPHOFRUCTOKINASE"/>
    <property type="match status" value="1"/>
</dbReference>
<sequence length="319" mass="34890">MILTITLNPSMDFIYTTNHFQTGHLNRFKNPARVVGGKGINSGRTSAILGSDVIVTGVLAGMNGEHIAKLLETEKFISTFRFIGGETRNAITIMHDNNCHTELVEEGPHVSKSVEKEIVSDILAICQKYPLIQTICLSGSANTGNESFYAEVIQILKNELHPSVRILADISRHQLKNVLSATEKPFFIKPNIHEFSELISKEVHSKADVVENLDYQGLATIPLLMVSCGAEGAIVRYQGKIYDLTIPQIKLVNPTGSGDATVGGIAYGLDQRLPIEDTLKYGMACGIANAMETAVGFVQLENVEALLKEIKIKEMIIPK</sequence>
<dbReference type="NCBIfam" id="TIGR03168">
    <property type="entry name" value="1-PFK"/>
    <property type="match status" value="1"/>
</dbReference>
<protein>
    <recommendedName>
        <fullName evidence="6">Tagatose-6-phosphate kinase</fullName>
        <ecNumber evidence="6">2.7.1.144</ecNumber>
    </recommendedName>
</protein>
<keyword evidence="5 6" id="KW-0067">ATP-binding</keyword>
<dbReference type="PANTHER" id="PTHR46566">
    <property type="entry name" value="1-PHOSPHOFRUCTOKINASE-RELATED"/>
    <property type="match status" value="1"/>
</dbReference>
<dbReference type="InterPro" id="IPR029056">
    <property type="entry name" value="Ribokinase-like"/>
</dbReference>
<comment type="similarity">
    <text evidence="6">Belongs to the carbohydrate kinase PfkB family. LacC subfamily.</text>
</comment>
<evidence type="ECO:0000313" key="9">
    <source>
        <dbReference type="Proteomes" id="UP001290462"/>
    </source>
</evidence>
<dbReference type="GO" id="GO:0005988">
    <property type="term" value="P:lactose metabolic process"/>
    <property type="evidence" value="ECO:0007669"/>
    <property type="project" value="UniProtKB-KW"/>
</dbReference>
<feature type="domain" description="Carbohydrate kinase PfkB" evidence="7">
    <location>
        <begin position="11"/>
        <end position="289"/>
    </location>
</feature>
<dbReference type="RefSeq" id="WP_322809489.1">
    <property type="nucleotide sequence ID" value="NZ_JAVBVO010000004.1"/>
</dbReference>
<proteinExistence type="inferred from homology"/>
<evidence type="ECO:0000256" key="6">
    <source>
        <dbReference type="PIRNR" id="PIRNR000535"/>
    </source>
</evidence>
<evidence type="ECO:0000256" key="4">
    <source>
        <dbReference type="ARBA" id="ARBA00022777"/>
    </source>
</evidence>
<evidence type="ECO:0000256" key="5">
    <source>
        <dbReference type="ARBA" id="ARBA00022840"/>
    </source>
</evidence>
<reference evidence="8" key="1">
    <citation type="submission" date="2023-08" db="EMBL/GenBank/DDBJ databases">
        <title>Genomic characterization of piscicolin 126 produced by Carnobacterium maltaromaticum CM22 strain isolated from salmon (Salmo salar).</title>
        <authorList>
            <person name="Gonzalez-Gragera E."/>
            <person name="Garcia-Lopez J.D."/>
            <person name="Teso-Perez C."/>
            <person name="Gimenez-Hernandez I."/>
            <person name="Peralta-Sanchez J.M."/>
            <person name="Valdivia E."/>
            <person name="Montalban-Lopez M."/>
            <person name="Martin-Platero A.M."/>
            <person name="Banos A."/>
            <person name="Martinez-Bueno M."/>
        </authorList>
    </citation>
    <scope>NUCLEOTIDE SEQUENCE</scope>
    <source>
        <strain evidence="8">CM22</strain>
    </source>
</reference>
<evidence type="ECO:0000313" key="8">
    <source>
        <dbReference type="EMBL" id="MDZ5759898.1"/>
    </source>
</evidence>
<dbReference type="GO" id="GO:0005829">
    <property type="term" value="C:cytosol"/>
    <property type="evidence" value="ECO:0007669"/>
    <property type="project" value="TreeGrafter"/>
</dbReference>
<dbReference type="CDD" id="cd01164">
    <property type="entry name" value="FruK_PfkB_like"/>
    <property type="match status" value="1"/>
</dbReference>
<dbReference type="SUPFAM" id="SSF53613">
    <property type="entry name" value="Ribokinase-like"/>
    <property type="match status" value="1"/>
</dbReference>
<comment type="catalytic activity">
    <reaction evidence="6">
        <text>D-tagatofuranose 6-phosphate + ATP = D-tagatofuranose 1,6-bisphosphate + ADP + H(+)</text>
        <dbReference type="Rhea" id="RHEA:12420"/>
        <dbReference type="ChEBI" id="CHEBI:15378"/>
        <dbReference type="ChEBI" id="CHEBI:30616"/>
        <dbReference type="ChEBI" id="CHEBI:58694"/>
        <dbReference type="ChEBI" id="CHEBI:58695"/>
        <dbReference type="ChEBI" id="CHEBI:456216"/>
        <dbReference type="EC" id="2.7.1.144"/>
    </reaction>
</comment>
<dbReference type="InterPro" id="IPR011611">
    <property type="entry name" value="PfkB_dom"/>
</dbReference>